<sequence length="113" mass="12986">MRSGERIENFGGDRRFRDLLDVVNGGRWEGHRLGRGRVVSRACDRDREATRRDETRRDETGRDEKNGVMRVREWFGCANPGKPRQGESSLRKSRRESVSQSGKQQPVVNGGSW</sequence>
<dbReference type="EMBL" id="JAHYIQ010000002">
    <property type="protein sequence ID" value="KAK1135232.1"/>
    <property type="molecule type" value="Genomic_DNA"/>
</dbReference>
<feature type="region of interest" description="Disordered" evidence="1">
    <location>
        <begin position="42"/>
        <end position="113"/>
    </location>
</feature>
<evidence type="ECO:0000256" key="1">
    <source>
        <dbReference type="SAM" id="MobiDB-lite"/>
    </source>
</evidence>
<proteinExistence type="predicted"/>
<accession>A0AA40GCG9</accession>
<evidence type="ECO:0000313" key="3">
    <source>
        <dbReference type="Proteomes" id="UP001177670"/>
    </source>
</evidence>
<organism evidence="2 3">
    <name type="scientific">Melipona bicolor</name>
    <dbReference type="NCBI Taxonomy" id="60889"/>
    <lineage>
        <taxon>Eukaryota</taxon>
        <taxon>Metazoa</taxon>
        <taxon>Ecdysozoa</taxon>
        <taxon>Arthropoda</taxon>
        <taxon>Hexapoda</taxon>
        <taxon>Insecta</taxon>
        <taxon>Pterygota</taxon>
        <taxon>Neoptera</taxon>
        <taxon>Endopterygota</taxon>
        <taxon>Hymenoptera</taxon>
        <taxon>Apocrita</taxon>
        <taxon>Aculeata</taxon>
        <taxon>Apoidea</taxon>
        <taxon>Anthophila</taxon>
        <taxon>Apidae</taxon>
        <taxon>Melipona</taxon>
    </lineage>
</organism>
<gene>
    <name evidence="2" type="ORF">K0M31_008003</name>
</gene>
<name>A0AA40GCG9_9HYME</name>
<keyword evidence="3" id="KW-1185">Reference proteome</keyword>
<evidence type="ECO:0000313" key="2">
    <source>
        <dbReference type="EMBL" id="KAK1135232.1"/>
    </source>
</evidence>
<protein>
    <submittedName>
        <fullName evidence="2">Uncharacterized protein</fullName>
    </submittedName>
</protein>
<feature type="compositionally biased region" description="Basic and acidic residues" evidence="1">
    <location>
        <begin position="42"/>
        <end position="73"/>
    </location>
</feature>
<comment type="caution">
    <text evidence="2">The sequence shown here is derived from an EMBL/GenBank/DDBJ whole genome shotgun (WGS) entry which is preliminary data.</text>
</comment>
<reference evidence="2" key="1">
    <citation type="submission" date="2021-10" db="EMBL/GenBank/DDBJ databases">
        <title>Melipona bicolor Genome sequencing and assembly.</title>
        <authorList>
            <person name="Araujo N.S."/>
            <person name="Arias M.C."/>
        </authorList>
    </citation>
    <scope>NUCLEOTIDE SEQUENCE</scope>
    <source>
        <strain evidence="2">USP_2M_L1-L4_2017</strain>
        <tissue evidence="2">Whole body</tissue>
    </source>
</reference>
<feature type="compositionally biased region" description="Polar residues" evidence="1">
    <location>
        <begin position="98"/>
        <end position="107"/>
    </location>
</feature>
<dbReference type="Proteomes" id="UP001177670">
    <property type="component" value="Unassembled WGS sequence"/>
</dbReference>
<dbReference type="AlphaFoldDB" id="A0AA40GCG9"/>